<protein>
    <recommendedName>
        <fullName evidence="14">Phosphatidylinositol-glycan biosynthesis class X protein</fullName>
    </recommendedName>
</protein>
<dbReference type="Pfam" id="PF08320">
    <property type="entry name" value="PIG-X"/>
    <property type="match status" value="1"/>
</dbReference>
<evidence type="ECO:0000256" key="2">
    <source>
        <dbReference type="ARBA" id="ARBA00004687"/>
    </source>
</evidence>
<dbReference type="EMBL" id="VFQX01000052">
    <property type="protein sequence ID" value="KAF0974461.1"/>
    <property type="molecule type" value="Genomic_DNA"/>
</dbReference>
<name>A0A6A5BJ84_NAEFO</name>
<evidence type="ECO:0008006" key="14">
    <source>
        <dbReference type="Google" id="ProtNLM"/>
    </source>
</evidence>
<evidence type="ECO:0000256" key="5">
    <source>
        <dbReference type="ARBA" id="ARBA00022692"/>
    </source>
</evidence>
<evidence type="ECO:0000256" key="3">
    <source>
        <dbReference type="ARBA" id="ARBA00010345"/>
    </source>
</evidence>
<dbReference type="InterPro" id="IPR013233">
    <property type="entry name" value="PIG-X/PBN1"/>
</dbReference>
<dbReference type="GeneID" id="68113711"/>
<comment type="similarity">
    <text evidence="3">Belongs to the PIGX family.</text>
</comment>
<keyword evidence="8 10" id="KW-0472">Membrane</keyword>
<evidence type="ECO:0000256" key="11">
    <source>
        <dbReference type="SAM" id="SignalP"/>
    </source>
</evidence>
<evidence type="ECO:0000256" key="4">
    <source>
        <dbReference type="ARBA" id="ARBA00022502"/>
    </source>
</evidence>
<accession>A0A6A5BJ84</accession>
<dbReference type="AlphaFoldDB" id="A0A6A5BJ84"/>
<keyword evidence="11" id="KW-0732">Signal</keyword>
<evidence type="ECO:0000256" key="10">
    <source>
        <dbReference type="SAM" id="Phobius"/>
    </source>
</evidence>
<comment type="pathway">
    <text evidence="2">Glycolipid biosynthesis; glycosylphosphatidylinositol-anchor biosynthesis.</text>
</comment>
<sequence length="224" mass="26189">MTKILAFLSFIIILIVSVATSHPLVKNFVYMKRREINKEGVFHRMMRTEFIVPVDSDLNASRVWNASYVEELSSDVYIDIYEMKNVKPDILLLKDQEYINVETPSYYSMEYNITLSKIISQMEYHDAHNIVVTFEFPLHLRYQKPSSESSFGVVKIKNPHIFYMNHIEYTIIVDDNSDTSSLNQVMIPVGNLNDFHLVRFVTLSITILSCLFVCMLSFQKNDKY</sequence>
<keyword evidence="5 10" id="KW-0812">Transmembrane</keyword>
<evidence type="ECO:0000256" key="8">
    <source>
        <dbReference type="ARBA" id="ARBA00023136"/>
    </source>
</evidence>
<dbReference type="PANTHER" id="PTHR28650:SF1">
    <property type="entry name" value="PHOSPHATIDYLINOSITOL-GLYCAN BIOSYNTHESIS CLASS X PROTEIN"/>
    <property type="match status" value="1"/>
</dbReference>
<comment type="subcellular location">
    <subcellularLocation>
        <location evidence="1">Endoplasmic reticulum membrane</location>
        <topology evidence="1">Single-pass membrane protein</topology>
    </subcellularLocation>
</comment>
<keyword evidence="9" id="KW-0325">Glycoprotein</keyword>
<dbReference type="VEuPathDB" id="AmoebaDB:FDP41_006493"/>
<feature type="signal peptide" evidence="11">
    <location>
        <begin position="1"/>
        <end position="21"/>
    </location>
</feature>
<evidence type="ECO:0000256" key="6">
    <source>
        <dbReference type="ARBA" id="ARBA00022824"/>
    </source>
</evidence>
<dbReference type="Proteomes" id="UP000444721">
    <property type="component" value="Unassembled WGS sequence"/>
</dbReference>
<evidence type="ECO:0000313" key="13">
    <source>
        <dbReference type="Proteomes" id="UP000444721"/>
    </source>
</evidence>
<dbReference type="SMART" id="SM00780">
    <property type="entry name" value="PIG-X"/>
    <property type="match status" value="1"/>
</dbReference>
<dbReference type="PANTHER" id="PTHR28650">
    <property type="entry name" value="PHOSPHATIDYLINOSITOL-GLYCAN BIOSYNTHESIS CLASS X PROTEIN"/>
    <property type="match status" value="1"/>
</dbReference>
<dbReference type="InterPro" id="IPR040039">
    <property type="entry name" value="PIGX"/>
</dbReference>
<comment type="caution">
    <text evidence="12">The sequence shown here is derived from an EMBL/GenBank/DDBJ whole genome shotgun (WGS) entry which is preliminary data.</text>
</comment>
<keyword evidence="7 10" id="KW-1133">Transmembrane helix</keyword>
<dbReference type="UniPathway" id="UPA00196"/>
<evidence type="ECO:0000256" key="7">
    <source>
        <dbReference type="ARBA" id="ARBA00022989"/>
    </source>
</evidence>
<organism evidence="12 13">
    <name type="scientific">Naegleria fowleri</name>
    <name type="common">Brain eating amoeba</name>
    <dbReference type="NCBI Taxonomy" id="5763"/>
    <lineage>
        <taxon>Eukaryota</taxon>
        <taxon>Discoba</taxon>
        <taxon>Heterolobosea</taxon>
        <taxon>Tetramitia</taxon>
        <taxon>Eutetramitia</taxon>
        <taxon>Vahlkampfiidae</taxon>
        <taxon>Naegleria</taxon>
    </lineage>
</organism>
<proteinExistence type="inferred from homology"/>
<dbReference type="GO" id="GO:0005789">
    <property type="term" value="C:endoplasmic reticulum membrane"/>
    <property type="evidence" value="ECO:0007669"/>
    <property type="project" value="UniProtKB-SubCell"/>
</dbReference>
<feature type="transmembrane region" description="Helical" evidence="10">
    <location>
        <begin position="197"/>
        <end position="218"/>
    </location>
</feature>
<keyword evidence="4" id="KW-0337">GPI-anchor biosynthesis</keyword>
<dbReference type="GO" id="GO:0006506">
    <property type="term" value="P:GPI anchor biosynthetic process"/>
    <property type="evidence" value="ECO:0007669"/>
    <property type="project" value="UniProtKB-UniPathway"/>
</dbReference>
<dbReference type="OrthoDB" id="5546453at2759"/>
<reference evidence="12 13" key="1">
    <citation type="journal article" date="2019" name="Sci. Rep.">
        <title>Nanopore sequencing improves the draft genome of the human pathogenic amoeba Naegleria fowleri.</title>
        <authorList>
            <person name="Liechti N."/>
            <person name="Schurch N."/>
            <person name="Bruggmann R."/>
            <person name="Wittwer M."/>
        </authorList>
    </citation>
    <scope>NUCLEOTIDE SEQUENCE [LARGE SCALE GENOMIC DNA]</scope>
    <source>
        <strain evidence="12 13">ATCC 30894</strain>
    </source>
</reference>
<evidence type="ECO:0000256" key="1">
    <source>
        <dbReference type="ARBA" id="ARBA00004389"/>
    </source>
</evidence>
<evidence type="ECO:0000256" key="9">
    <source>
        <dbReference type="ARBA" id="ARBA00023180"/>
    </source>
</evidence>
<gene>
    <name evidence="12" type="ORF">FDP41_006493</name>
</gene>
<keyword evidence="6" id="KW-0256">Endoplasmic reticulum</keyword>
<evidence type="ECO:0000313" key="12">
    <source>
        <dbReference type="EMBL" id="KAF0974461.1"/>
    </source>
</evidence>
<dbReference type="RefSeq" id="XP_044559174.1">
    <property type="nucleotide sequence ID" value="XM_044710134.1"/>
</dbReference>
<keyword evidence="13" id="KW-1185">Reference proteome</keyword>
<dbReference type="VEuPathDB" id="AmoebaDB:NF0021700"/>
<feature type="chain" id="PRO_5025500525" description="Phosphatidylinositol-glycan biosynthesis class X protein" evidence="11">
    <location>
        <begin position="22"/>
        <end position="224"/>
    </location>
</feature>